<protein>
    <submittedName>
        <fullName evidence="1">Uncharacterized protein</fullName>
    </submittedName>
</protein>
<accession>A0ABQ7CTH9</accession>
<name>A0ABQ7CTH9_BRACR</name>
<comment type="caution">
    <text evidence="1">The sequence shown here is derived from an EMBL/GenBank/DDBJ whole genome shotgun (WGS) entry which is preliminary data.</text>
</comment>
<evidence type="ECO:0000313" key="2">
    <source>
        <dbReference type="Proteomes" id="UP000266723"/>
    </source>
</evidence>
<keyword evidence="2" id="KW-1185">Reference proteome</keyword>
<proteinExistence type="predicted"/>
<dbReference type="EMBL" id="QGKV02000759">
    <property type="protein sequence ID" value="KAF3562320.1"/>
    <property type="molecule type" value="Genomic_DNA"/>
</dbReference>
<dbReference type="Proteomes" id="UP000266723">
    <property type="component" value="Unassembled WGS sequence"/>
</dbReference>
<sequence length="286" mass="32246">MPLALYDKNDKKVIKKQVEDWNEIEVRSISERVLRRDLTTLTNSLASSPARFDEDYNLKWFSESITIVDQSVHELCSLVSDSVLDLSCGLHELQSALEGFLILIGLRTETWGLEVQFDRESSVCEDSFMQSGDVGRASSPSITLCDAYSAIGDGGNSSPSLFVRELVSSMASLVAHAVMKHCRYSDCLCGVLKLERIASCPCWYRERELKLRSSDHEPKQAVITSGIESSIASWLRSCLGIELRRSEVMSWDHVTNGNMMSTRFRVRDREFSTVRVYRRGDYGFAG</sequence>
<gene>
    <name evidence="1" type="ORF">DY000_02017101</name>
</gene>
<evidence type="ECO:0000313" key="1">
    <source>
        <dbReference type="EMBL" id="KAF3562320.1"/>
    </source>
</evidence>
<reference evidence="1 2" key="1">
    <citation type="journal article" date="2020" name="BMC Genomics">
        <title>Intraspecific diversification of the crop wild relative Brassica cretica Lam. using demographic model selection.</title>
        <authorList>
            <person name="Kioukis A."/>
            <person name="Michalopoulou V.A."/>
            <person name="Briers L."/>
            <person name="Pirintsos S."/>
            <person name="Studholme D.J."/>
            <person name="Pavlidis P."/>
            <person name="Sarris P.F."/>
        </authorList>
    </citation>
    <scope>NUCLEOTIDE SEQUENCE [LARGE SCALE GENOMIC DNA]</scope>
    <source>
        <strain evidence="2">cv. PFS-1207/04</strain>
    </source>
</reference>
<organism evidence="1 2">
    <name type="scientific">Brassica cretica</name>
    <name type="common">Mustard</name>
    <dbReference type="NCBI Taxonomy" id="69181"/>
    <lineage>
        <taxon>Eukaryota</taxon>
        <taxon>Viridiplantae</taxon>
        <taxon>Streptophyta</taxon>
        <taxon>Embryophyta</taxon>
        <taxon>Tracheophyta</taxon>
        <taxon>Spermatophyta</taxon>
        <taxon>Magnoliopsida</taxon>
        <taxon>eudicotyledons</taxon>
        <taxon>Gunneridae</taxon>
        <taxon>Pentapetalae</taxon>
        <taxon>rosids</taxon>
        <taxon>malvids</taxon>
        <taxon>Brassicales</taxon>
        <taxon>Brassicaceae</taxon>
        <taxon>Brassiceae</taxon>
        <taxon>Brassica</taxon>
    </lineage>
</organism>